<name>A0AB34JQR5_PRYPA</name>
<dbReference type="EMBL" id="JBGBPQ010000005">
    <property type="protein sequence ID" value="KAL1523954.1"/>
    <property type="molecule type" value="Genomic_DNA"/>
</dbReference>
<organism evidence="2 3">
    <name type="scientific">Prymnesium parvum</name>
    <name type="common">Toxic golden alga</name>
    <dbReference type="NCBI Taxonomy" id="97485"/>
    <lineage>
        <taxon>Eukaryota</taxon>
        <taxon>Haptista</taxon>
        <taxon>Haptophyta</taxon>
        <taxon>Prymnesiophyceae</taxon>
        <taxon>Prymnesiales</taxon>
        <taxon>Prymnesiaceae</taxon>
        <taxon>Prymnesium</taxon>
    </lineage>
</organism>
<comment type="caution">
    <text evidence="2">The sequence shown here is derived from an EMBL/GenBank/DDBJ whole genome shotgun (WGS) entry which is preliminary data.</text>
</comment>
<sequence>MGTLTGDVAKRMEPTVNEGVHREQALDARAGTVATALVPQAELEAATLPGNQHLYFQLMIKEGVKLSGEGLSLRKAADDAIAKYTSARKDCCWRCIGLGELICC</sequence>
<feature type="region of interest" description="Disordered" evidence="1">
    <location>
        <begin position="1"/>
        <end position="20"/>
    </location>
</feature>
<dbReference type="AlphaFoldDB" id="A0AB34JQR5"/>
<keyword evidence="3" id="KW-1185">Reference proteome</keyword>
<proteinExistence type="predicted"/>
<reference evidence="2 3" key="1">
    <citation type="journal article" date="2024" name="Science">
        <title>Giant polyketide synthase enzymes in the biosynthesis of giant marine polyether toxins.</title>
        <authorList>
            <person name="Fallon T.R."/>
            <person name="Shende V.V."/>
            <person name="Wierzbicki I.H."/>
            <person name="Pendleton A.L."/>
            <person name="Watervoot N.F."/>
            <person name="Auber R.P."/>
            <person name="Gonzalez D.J."/>
            <person name="Wisecaver J.H."/>
            <person name="Moore B.S."/>
        </authorList>
    </citation>
    <scope>NUCLEOTIDE SEQUENCE [LARGE SCALE GENOMIC DNA]</scope>
    <source>
        <strain evidence="2 3">12B1</strain>
    </source>
</reference>
<evidence type="ECO:0000313" key="2">
    <source>
        <dbReference type="EMBL" id="KAL1523954.1"/>
    </source>
</evidence>
<gene>
    <name evidence="2" type="ORF">AB1Y20_018870</name>
</gene>
<protein>
    <submittedName>
        <fullName evidence="2">Uncharacterized protein</fullName>
    </submittedName>
</protein>
<dbReference type="Proteomes" id="UP001515480">
    <property type="component" value="Unassembled WGS sequence"/>
</dbReference>
<evidence type="ECO:0000256" key="1">
    <source>
        <dbReference type="SAM" id="MobiDB-lite"/>
    </source>
</evidence>
<evidence type="ECO:0000313" key="3">
    <source>
        <dbReference type="Proteomes" id="UP001515480"/>
    </source>
</evidence>
<feature type="compositionally biased region" description="Basic and acidic residues" evidence="1">
    <location>
        <begin position="8"/>
        <end position="20"/>
    </location>
</feature>
<accession>A0AB34JQR5</accession>